<evidence type="ECO:0000256" key="15">
    <source>
        <dbReference type="SAM" id="Phobius"/>
    </source>
</evidence>
<evidence type="ECO:0000256" key="11">
    <source>
        <dbReference type="ARBA" id="ARBA00023157"/>
    </source>
</evidence>
<dbReference type="InterPro" id="IPR013122">
    <property type="entry name" value="PKD1_2_channel"/>
</dbReference>
<feature type="transmembrane region" description="Helical" evidence="15">
    <location>
        <begin position="1346"/>
        <end position="1365"/>
    </location>
</feature>
<protein>
    <submittedName>
        <fullName evidence="18">Polycystic kidney disease protein 1-like 2</fullName>
    </submittedName>
</protein>
<dbReference type="Pfam" id="PF07645">
    <property type="entry name" value="EGF_CA"/>
    <property type="match status" value="1"/>
</dbReference>
<feature type="domain" description="EGF-like" evidence="16">
    <location>
        <begin position="57"/>
        <end position="99"/>
    </location>
</feature>
<evidence type="ECO:0000256" key="1">
    <source>
        <dbReference type="ARBA" id="ARBA00004141"/>
    </source>
</evidence>
<feature type="transmembrane region" description="Helical" evidence="15">
    <location>
        <begin position="1544"/>
        <end position="1566"/>
    </location>
</feature>
<dbReference type="Proteomes" id="UP000225706">
    <property type="component" value="Unassembled WGS sequence"/>
</dbReference>
<evidence type="ECO:0000256" key="5">
    <source>
        <dbReference type="ARBA" id="ARBA00022536"/>
    </source>
</evidence>
<dbReference type="CDD" id="cd00054">
    <property type="entry name" value="EGF_CA"/>
    <property type="match status" value="3"/>
</dbReference>
<dbReference type="SMART" id="SM00303">
    <property type="entry name" value="GPS"/>
    <property type="match status" value="1"/>
</dbReference>
<dbReference type="SUPFAM" id="SSF49723">
    <property type="entry name" value="Lipase/lipooxygenase domain (PLAT/LH2 domain)"/>
    <property type="match status" value="1"/>
</dbReference>
<feature type="transmembrane region" description="Helical" evidence="15">
    <location>
        <begin position="1385"/>
        <end position="1406"/>
    </location>
</feature>
<sequence>MRQNLETFATGTDINECQLPGACHKDAYCNNFGGSYNCTCVSGYSGNGTFCLVKMQGISVCSKDPEMTNCQYPAKCVNGSDDYSCLCSNGFFGVSPNCEDVDECKDPNRCADSANCTNLDGSYDCNCSEVDAHLCFGTTLCDTPRVRINDVGRTADQPTVVQLSSHHTFTANVAVRCSKIWTQNMSWILADPTLNNSDAILNGTVVSAEKDKWTLTDHHLQYAYMVHALFFSLTIVQGSNNLTHSVFDKGYIIIRPSPLVATISGETEITRGNKQIITLNGSESYDPHLGHGALETLKFLWLCKRSDEEFPNGNSNDIQIAPIFLNDSGESHGGCFGTGVGRLEFTGPIITLNASAMNNRSASYVFKLIVTKDARWSSDSKKVHVIEGSPPEVSFLFVLGDRLNINPSGPLTISADYLGYSCGNHVQFEWILYQEDKNLTWIQISSTPQRSNVFSVDPNILKDNMKYRLELTVILKDEAPSKTVQIFRTVVLPRDGSCVITPETGEAVYTLFQLQCFDWFPLDELFTYDVHVIGEGNIHHTLYHGQDANQQLVLPQGNYSSGYESRVKVFVSRSNGATSEVDITVKVIPHQPRVQQDLFELLGKSPIFFEQFIFQEGTLKAWQLMAAMLLTLEKQELVSKRSFYSSAAPSQMKSALRDIVLKRFQLTEIDLSSIASMSAFLASAGKNVTELSPLAEDLLLKVLENMSSLLLSKAKNMNADDERFIFRGVSNLLFGTVELMKVSADVAAFSGESQTLSPEQLKAKDTVLKSMDITRTLLTTVAVRSAVSQSPKRLQVPGMNILVGRESSCGLQERSLNVSGNEGFRLPQNMNSAFRNDRVEWAEYQMIKTNFNPYRWHESYRKIKSEVLSLEFTNDTGALPVGGEDVDIVIKIPLNPSGNGLYDSNYFIRPQIMRYHFIELADNSDSMILEVQPTNESLLMVVYVKLGERPTVSSYSHMSTVPDYSSCSWDNVNGQQKSRCSRSPYQVMSTEHFNQTGLYYVGILYVEDTHLQLNRTRTRRSCLGKRRERRDCVEPKPPPVKGIEYNRTLIYNPFTDQNYTIKVRKYSCYYFDLTQDQWSKEGCKVGDETNNQLLHCRCNHLTGFGGGFVVAPNPIDFDKVLTEFTRLEETENYVVLATVCSIFGVYVLVMIWARKADLKDERKLGPTVHVKPTENGTYKYEFTVVTGVWRNAGTTANVFVKIFGTDGILESVNLTANAPPGRRLFARGNIDKFVFHLENSLGIVVKIELWHDNSGKNSCWFLDKVRLADVVTNQKWDFFHHNWLALHKGTGSLKASIKSADPGNEGRSFKTLFHTVCSGDLAEHHLWASVITRPPRNHFTRVQRTSCCLCLLYLAMVCNAMFYQVTRVPDESIQIGPLQMSLRQLVIGIQSSLIIAPLSLITTALFRYRKMKRPKQRVVNETEENYNPEPMDKTRFRWCLLPRSFLFLAWFLCLSATFVSATMTVFYSLQWGKQTADRWLASVVVSCVQDVFVWQPAKVIIFALLLILIFNKPNLSSKTGDRNEQSLTKEMRERQAFELRKEEFFGLVRQFTAFMFFYLLLMIVAYGDKDHHRYLMTRGTRDGFTFFYKVNTGEKMWTYMLGKFIHDSYAGEWYNGQVEHTPEYIGNKVSMLIGMPRLRQLRIKEDSCQVAEEVETIIDKCYDFYSTPEEDTTRLYLPHWIHLSDSQTKWNNLSQLCPRPWRYSTEEELNNFPSWAQHHIYGGGGYVLDLGYDKATAIRMMEGVKDKDWIDRRTRAILLEFQVLNLNTNLMSIITYHYEALPFGFGLTYEKITTMKLFNFQSMSYNFYLLCQLLFMLAVLVYTSILLVRLCRMGSVFFKQIWNWIDIAQFASASLAIAFYVLKVKFMYDSVKKLQRNPFVTVSFQYAIFWTDMENTALAFALFIATFKILHFIRLSPHVQILAWTMISAKNDILSFSFLFGILFIAHGHFAFLVFGKSVYSFSSFFRSFASEFELALGNTIHVSELDDLNRVLGNLFTASFMLALAVLLINIFVSILDLNLHNIKEDEERLREAFGMGEFVKSLLFGKDNNKQNLKDK</sequence>
<dbReference type="PANTHER" id="PTHR10877:SF150">
    <property type="entry name" value="REJ DOMAIN-CONTAINING PROTEIN"/>
    <property type="match status" value="1"/>
</dbReference>
<evidence type="ECO:0000256" key="2">
    <source>
        <dbReference type="ARBA" id="ARBA00004236"/>
    </source>
</evidence>
<keyword evidence="19" id="KW-1185">Reference proteome</keyword>
<comment type="subcellular location">
    <subcellularLocation>
        <location evidence="2">Cell membrane</location>
    </subcellularLocation>
    <subcellularLocation>
        <location evidence="1">Membrane</location>
        <topology evidence="1">Multi-pass membrane protein</topology>
    </subcellularLocation>
</comment>
<keyword evidence="10 15" id="KW-0472">Membrane</keyword>
<keyword evidence="7" id="KW-0732">Signal</keyword>
<dbReference type="InterPro" id="IPR018097">
    <property type="entry name" value="EGF_Ca-bd_CS"/>
</dbReference>
<evidence type="ECO:0000256" key="9">
    <source>
        <dbReference type="ARBA" id="ARBA00022989"/>
    </source>
</evidence>
<dbReference type="SUPFAM" id="SSF57196">
    <property type="entry name" value="EGF/Laminin"/>
    <property type="match status" value="1"/>
</dbReference>
<dbReference type="InterPro" id="IPR024731">
    <property type="entry name" value="NELL2-like_EGF"/>
</dbReference>
<keyword evidence="12" id="KW-0325">Glycoprotein</keyword>
<evidence type="ECO:0000256" key="6">
    <source>
        <dbReference type="ARBA" id="ARBA00022692"/>
    </source>
</evidence>
<feature type="transmembrane region" description="Helical" evidence="15">
    <location>
        <begin position="1896"/>
        <end position="1913"/>
    </location>
</feature>
<keyword evidence="8" id="KW-0677">Repeat</keyword>
<evidence type="ECO:0000256" key="10">
    <source>
        <dbReference type="ARBA" id="ARBA00023136"/>
    </source>
</evidence>
<feature type="transmembrane region" description="Helical" evidence="15">
    <location>
        <begin position="1445"/>
        <end position="1471"/>
    </location>
</feature>
<dbReference type="GO" id="GO:0005509">
    <property type="term" value="F:calcium ion binding"/>
    <property type="evidence" value="ECO:0007669"/>
    <property type="project" value="InterPro"/>
</dbReference>
<dbReference type="InterPro" id="IPR001881">
    <property type="entry name" value="EGF-like_Ca-bd_dom"/>
</dbReference>
<dbReference type="PROSITE" id="PS50026">
    <property type="entry name" value="EGF_3"/>
    <property type="match status" value="2"/>
</dbReference>
<dbReference type="InterPro" id="IPR000742">
    <property type="entry name" value="EGF"/>
</dbReference>
<dbReference type="Gene3D" id="2.60.60.20">
    <property type="entry name" value="PLAT/LH2 domain"/>
    <property type="match status" value="1"/>
</dbReference>
<dbReference type="Pfam" id="PF01477">
    <property type="entry name" value="PLAT"/>
    <property type="match status" value="1"/>
</dbReference>
<keyword evidence="11" id="KW-1015">Disulfide bond</keyword>
<dbReference type="PANTHER" id="PTHR10877">
    <property type="entry name" value="POLYCYSTIN FAMILY MEMBER"/>
    <property type="match status" value="1"/>
</dbReference>
<feature type="transmembrane region" description="Helical" evidence="15">
    <location>
        <begin position="1805"/>
        <end position="1829"/>
    </location>
</feature>
<dbReference type="Gene3D" id="2.10.25.10">
    <property type="entry name" value="Laminin"/>
    <property type="match status" value="3"/>
</dbReference>
<evidence type="ECO:0000256" key="7">
    <source>
        <dbReference type="ARBA" id="ARBA00022729"/>
    </source>
</evidence>
<dbReference type="InterPro" id="IPR046791">
    <property type="entry name" value="Polycystin_dom"/>
</dbReference>
<dbReference type="Gene3D" id="2.60.220.50">
    <property type="match status" value="1"/>
</dbReference>
<evidence type="ECO:0000256" key="8">
    <source>
        <dbReference type="ARBA" id="ARBA00022737"/>
    </source>
</evidence>
<dbReference type="SMART" id="SM00179">
    <property type="entry name" value="EGF_CA"/>
    <property type="match status" value="3"/>
</dbReference>
<dbReference type="InterPro" id="IPR049883">
    <property type="entry name" value="NOTCH1_EGF-like"/>
</dbReference>
<organism evidence="18 19">
    <name type="scientific">Stylophora pistillata</name>
    <name type="common">Smooth cauliflower coral</name>
    <dbReference type="NCBI Taxonomy" id="50429"/>
    <lineage>
        <taxon>Eukaryota</taxon>
        <taxon>Metazoa</taxon>
        <taxon>Cnidaria</taxon>
        <taxon>Anthozoa</taxon>
        <taxon>Hexacorallia</taxon>
        <taxon>Scleractinia</taxon>
        <taxon>Astrocoeniina</taxon>
        <taxon>Pocilloporidae</taxon>
        <taxon>Stylophora</taxon>
    </lineage>
</organism>
<comment type="caution">
    <text evidence="14">Lacks conserved residue(s) required for the propagation of feature annotation.</text>
</comment>
<name>A0A2B4RAH0_STYPI</name>
<keyword evidence="5 14" id="KW-0245">EGF-like domain</keyword>
<proteinExistence type="inferred from homology"/>
<feature type="transmembrane region" description="Helical" evidence="15">
    <location>
        <begin position="1933"/>
        <end position="1955"/>
    </location>
</feature>
<evidence type="ECO:0000256" key="12">
    <source>
        <dbReference type="ARBA" id="ARBA00023180"/>
    </source>
</evidence>
<dbReference type="GO" id="GO:0005886">
    <property type="term" value="C:plasma membrane"/>
    <property type="evidence" value="ECO:0007669"/>
    <property type="project" value="UniProtKB-SubCell"/>
</dbReference>
<feature type="transmembrane region" description="Helical" evidence="15">
    <location>
        <begin position="1841"/>
        <end position="1862"/>
    </location>
</feature>
<dbReference type="PROSITE" id="PS01186">
    <property type="entry name" value="EGF_2"/>
    <property type="match status" value="2"/>
</dbReference>
<evidence type="ECO:0000259" key="17">
    <source>
        <dbReference type="PROSITE" id="PS50095"/>
    </source>
</evidence>
<dbReference type="GO" id="GO:0005262">
    <property type="term" value="F:calcium channel activity"/>
    <property type="evidence" value="ECO:0007669"/>
    <property type="project" value="TreeGrafter"/>
</dbReference>
<dbReference type="InterPro" id="IPR036392">
    <property type="entry name" value="PLAT/LH2_dom_sf"/>
</dbReference>
<dbReference type="Pfam" id="PF12947">
    <property type="entry name" value="EGF_3"/>
    <property type="match status" value="1"/>
</dbReference>
<dbReference type="GO" id="GO:0050982">
    <property type="term" value="P:detection of mechanical stimulus"/>
    <property type="evidence" value="ECO:0007669"/>
    <property type="project" value="TreeGrafter"/>
</dbReference>
<evidence type="ECO:0000313" key="18">
    <source>
        <dbReference type="EMBL" id="PFX13500.1"/>
    </source>
</evidence>
<keyword evidence="9 15" id="KW-1133">Transmembrane helix</keyword>
<keyword evidence="6 15" id="KW-0812">Transmembrane</keyword>
<dbReference type="SMART" id="SM00308">
    <property type="entry name" value="LH2"/>
    <property type="match status" value="1"/>
</dbReference>
<dbReference type="PROSITE" id="PS50095">
    <property type="entry name" value="PLAT"/>
    <property type="match status" value="1"/>
</dbReference>
<dbReference type="Pfam" id="PF20519">
    <property type="entry name" value="Polycystin_dom"/>
    <property type="match status" value="1"/>
</dbReference>
<feature type="transmembrane region" description="Helical" evidence="15">
    <location>
        <begin position="1491"/>
        <end position="1510"/>
    </location>
</feature>
<dbReference type="Pfam" id="PF01825">
    <property type="entry name" value="GPS"/>
    <property type="match status" value="1"/>
</dbReference>
<reference evidence="19" key="1">
    <citation type="journal article" date="2017" name="bioRxiv">
        <title>Comparative analysis of the genomes of Stylophora pistillata and Acropora digitifera provides evidence for extensive differences between species of corals.</title>
        <authorList>
            <person name="Voolstra C.R."/>
            <person name="Li Y."/>
            <person name="Liew Y.J."/>
            <person name="Baumgarten S."/>
            <person name="Zoccola D."/>
            <person name="Flot J.-F."/>
            <person name="Tambutte S."/>
            <person name="Allemand D."/>
            <person name="Aranda M."/>
        </authorList>
    </citation>
    <scope>NUCLEOTIDE SEQUENCE [LARGE SCALE GENOMIC DNA]</scope>
</reference>
<dbReference type="PROSITE" id="PS00010">
    <property type="entry name" value="ASX_HYDROXYL"/>
    <property type="match status" value="3"/>
</dbReference>
<accession>A0A2B4RAH0</accession>
<dbReference type="InterPro" id="IPR046338">
    <property type="entry name" value="GAIN_dom_sf"/>
</dbReference>
<feature type="transmembrane region" description="Helical" evidence="15">
    <location>
        <begin position="1133"/>
        <end position="1153"/>
    </location>
</feature>
<evidence type="ECO:0000259" key="16">
    <source>
        <dbReference type="PROSITE" id="PS50026"/>
    </source>
</evidence>
<dbReference type="Pfam" id="PF08016">
    <property type="entry name" value="PKD_channel"/>
    <property type="match status" value="1"/>
</dbReference>
<dbReference type="EMBL" id="LSMT01000961">
    <property type="protein sequence ID" value="PFX13500.1"/>
    <property type="molecule type" value="Genomic_DNA"/>
</dbReference>
<dbReference type="InterPro" id="IPR002859">
    <property type="entry name" value="PKD/REJ-like"/>
</dbReference>
<comment type="similarity">
    <text evidence="3">Belongs to the polycystin family.</text>
</comment>
<dbReference type="OrthoDB" id="5983846at2759"/>
<gene>
    <name evidence="18" type="primary">PKD1L2</name>
    <name evidence="18" type="ORF">AWC38_SpisGene22410</name>
</gene>
<feature type="domain" description="EGF-like" evidence="16">
    <location>
        <begin position="13"/>
        <end position="52"/>
    </location>
</feature>
<dbReference type="InterPro" id="IPR003915">
    <property type="entry name" value="PKD_2"/>
</dbReference>
<dbReference type="InterPro" id="IPR051223">
    <property type="entry name" value="Polycystin"/>
</dbReference>
<dbReference type="PRINTS" id="PR01433">
    <property type="entry name" value="POLYCYSTIN2"/>
</dbReference>
<feature type="transmembrane region" description="Helical" evidence="15">
    <location>
        <begin position="1996"/>
        <end position="2017"/>
    </location>
</feature>
<feature type="disulfide bond" evidence="13">
    <location>
        <begin position="1648"/>
        <end position="1661"/>
    </location>
</feature>
<keyword evidence="4" id="KW-1003">Cell membrane</keyword>
<comment type="caution">
    <text evidence="18">The sequence shown here is derived from an EMBL/GenBank/DDBJ whole genome shotgun (WGS) entry which is preliminary data.</text>
</comment>
<dbReference type="Pfam" id="PF02010">
    <property type="entry name" value="REJ"/>
    <property type="match status" value="1"/>
</dbReference>
<dbReference type="InterPro" id="IPR000152">
    <property type="entry name" value="EGF-type_Asp/Asn_hydroxyl_site"/>
</dbReference>
<evidence type="ECO:0000313" key="19">
    <source>
        <dbReference type="Proteomes" id="UP000225706"/>
    </source>
</evidence>
<dbReference type="SMART" id="SM00181">
    <property type="entry name" value="EGF"/>
    <property type="match status" value="3"/>
</dbReference>
<dbReference type="InterPro" id="IPR001024">
    <property type="entry name" value="PLAT/LH2_dom"/>
</dbReference>
<dbReference type="PROSITE" id="PS01187">
    <property type="entry name" value="EGF_CA"/>
    <property type="match status" value="1"/>
</dbReference>
<feature type="domain" description="PLAT" evidence="17">
    <location>
        <begin position="1178"/>
        <end position="1298"/>
    </location>
</feature>
<evidence type="ECO:0000256" key="3">
    <source>
        <dbReference type="ARBA" id="ARBA00007200"/>
    </source>
</evidence>
<evidence type="ECO:0000256" key="13">
    <source>
        <dbReference type="PIRSR" id="PIRSR603915-2"/>
    </source>
</evidence>
<dbReference type="FunFam" id="2.10.25.10:FF:000038">
    <property type="entry name" value="Fibrillin 2"/>
    <property type="match status" value="1"/>
</dbReference>
<evidence type="ECO:0000256" key="4">
    <source>
        <dbReference type="ARBA" id="ARBA00022475"/>
    </source>
</evidence>
<evidence type="ECO:0000256" key="14">
    <source>
        <dbReference type="PROSITE-ProRule" id="PRU00076"/>
    </source>
</evidence>
<dbReference type="InterPro" id="IPR000203">
    <property type="entry name" value="GPS"/>
</dbReference>